<keyword evidence="3" id="KW-1185">Reference proteome</keyword>
<evidence type="ECO:0008006" key="4">
    <source>
        <dbReference type="Google" id="ProtNLM"/>
    </source>
</evidence>
<protein>
    <recommendedName>
        <fullName evidence="4">Integral membrane protein</fullName>
    </recommendedName>
</protein>
<feature type="transmembrane region" description="Helical" evidence="1">
    <location>
        <begin position="66"/>
        <end position="85"/>
    </location>
</feature>
<feature type="transmembrane region" description="Helical" evidence="1">
    <location>
        <begin position="40"/>
        <end position="57"/>
    </location>
</feature>
<accession>A0ABS0T9K6</accession>
<feature type="transmembrane region" description="Helical" evidence="1">
    <location>
        <begin position="7"/>
        <end position="34"/>
    </location>
</feature>
<dbReference type="Proteomes" id="UP000751852">
    <property type="component" value="Unassembled WGS sequence"/>
</dbReference>
<organism evidence="2 3">
    <name type="scientific">Staphylococcus canis</name>
    <dbReference type="NCBI Taxonomy" id="2724942"/>
    <lineage>
        <taxon>Bacteria</taxon>
        <taxon>Bacillati</taxon>
        <taxon>Bacillota</taxon>
        <taxon>Bacilli</taxon>
        <taxon>Bacillales</taxon>
        <taxon>Staphylococcaceae</taxon>
        <taxon>Staphylococcus</taxon>
    </lineage>
</organism>
<keyword evidence="1" id="KW-0472">Membrane</keyword>
<keyword evidence="1" id="KW-1133">Transmembrane helix</keyword>
<reference evidence="2 3" key="1">
    <citation type="submission" date="2020-04" db="EMBL/GenBank/DDBJ databases">
        <title>Staphylococcus species from domestic dog.</title>
        <authorList>
            <person name="Paterson G.K."/>
        </authorList>
    </citation>
    <scope>NUCLEOTIDE SEQUENCE [LARGE SCALE GENOMIC DNA]</scope>
    <source>
        <strain evidence="2 3">H16/1A</strain>
    </source>
</reference>
<name>A0ABS0T9K6_9STAP</name>
<proteinExistence type="predicted"/>
<dbReference type="EMBL" id="JABANU010000006">
    <property type="protein sequence ID" value="MBI5974646.1"/>
    <property type="molecule type" value="Genomic_DNA"/>
</dbReference>
<sequence>MKRNSKSALIILGIIVLISEFISGFPFIGGIFILASGWQLLAFNAFIYLIMLLVLVFDRQSAIKPMLVIPLIGIIANAIAVVPFLGMLLHWLMVGLTIFFLLVLFMTPVYLSNRNAKVMYDHKTMYK</sequence>
<keyword evidence="1" id="KW-0812">Transmembrane</keyword>
<dbReference type="RefSeq" id="WP_198617437.1">
    <property type="nucleotide sequence ID" value="NZ_JABANU010000006.1"/>
</dbReference>
<feature type="transmembrane region" description="Helical" evidence="1">
    <location>
        <begin position="91"/>
        <end position="111"/>
    </location>
</feature>
<evidence type="ECO:0000256" key="1">
    <source>
        <dbReference type="SAM" id="Phobius"/>
    </source>
</evidence>
<evidence type="ECO:0000313" key="3">
    <source>
        <dbReference type="Proteomes" id="UP000751852"/>
    </source>
</evidence>
<gene>
    <name evidence="2" type="ORF">HHH54_03410</name>
</gene>
<evidence type="ECO:0000313" key="2">
    <source>
        <dbReference type="EMBL" id="MBI5974646.1"/>
    </source>
</evidence>
<comment type="caution">
    <text evidence="2">The sequence shown here is derived from an EMBL/GenBank/DDBJ whole genome shotgun (WGS) entry which is preliminary data.</text>
</comment>